<evidence type="ECO:0000313" key="2">
    <source>
        <dbReference type="Proteomes" id="UP000193827"/>
    </source>
</evidence>
<keyword evidence="1" id="KW-0456">Lyase</keyword>
<dbReference type="RefSeq" id="WP_085892815.1">
    <property type="nucleotide sequence ID" value="NZ_FWFL01000006.1"/>
</dbReference>
<accession>A0A1Y5SWT1</accession>
<dbReference type="GO" id="GO:0050215">
    <property type="term" value="F:propanediol dehydratase activity"/>
    <property type="evidence" value="ECO:0007669"/>
    <property type="project" value="UniProtKB-EC"/>
</dbReference>
<dbReference type="OrthoDB" id="3732589at2"/>
<dbReference type="Pfam" id="PF02287">
    <property type="entry name" value="Dehydratase_SU"/>
    <property type="match status" value="1"/>
</dbReference>
<protein>
    <submittedName>
        <fullName evidence="1">Propanediol dehydratase small subunit</fullName>
        <ecNumber evidence="1">4.2.1.28</ecNumber>
    </submittedName>
</protein>
<organism evidence="1 2">
    <name type="scientific">Roseovarius litorisediminis</name>
    <dbReference type="NCBI Taxonomy" id="1312363"/>
    <lineage>
        <taxon>Bacteria</taxon>
        <taxon>Pseudomonadati</taxon>
        <taxon>Pseudomonadota</taxon>
        <taxon>Alphaproteobacteria</taxon>
        <taxon>Rhodobacterales</taxon>
        <taxon>Roseobacteraceae</taxon>
        <taxon>Roseovarius</taxon>
    </lineage>
</organism>
<dbReference type="InterPro" id="IPR003207">
    <property type="entry name" value="Ppandiol/glycerol_DeHydtase_su"/>
</dbReference>
<sequence>MKAPTLADYPLSESQDDSICGPRGVPLNKITLAAVTAGDIEIEDLRISRDALLAQARIARATGRETLARNFERGAELINVPQEVIMQTYEMLRPGRVHSKSALVAQATLLRNEYGAALIADFIDRAAKVYQQRGLFDE</sequence>
<keyword evidence="2" id="KW-1185">Reference proteome</keyword>
<proteinExistence type="predicted"/>
<gene>
    <name evidence="1" type="primary">pduE</name>
    <name evidence="1" type="ORF">PEL8287_02594</name>
</gene>
<dbReference type="EMBL" id="FWFL01000006">
    <property type="protein sequence ID" value="SLN49864.1"/>
    <property type="molecule type" value="Genomic_DNA"/>
</dbReference>
<dbReference type="Proteomes" id="UP000193827">
    <property type="component" value="Unassembled WGS sequence"/>
</dbReference>
<dbReference type="AlphaFoldDB" id="A0A1Y5SWT1"/>
<reference evidence="1 2" key="1">
    <citation type="submission" date="2017-03" db="EMBL/GenBank/DDBJ databases">
        <authorList>
            <person name="Afonso C.L."/>
            <person name="Miller P.J."/>
            <person name="Scott M.A."/>
            <person name="Spackman E."/>
            <person name="Goraichik I."/>
            <person name="Dimitrov K.M."/>
            <person name="Suarez D.L."/>
            <person name="Swayne D.E."/>
        </authorList>
    </citation>
    <scope>NUCLEOTIDE SEQUENCE [LARGE SCALE GENOMIC DNA]</scope>
    <source>
        <strain evidence="1 2">CECT 8287</strain>
    </source>
</reference>
<dbReference type="SUPFAM" id="SSF47148">
    <property type="entry name" value="Diol dehydratase, gamma subunit"/>
    <property type="match status" value="1"/>
</dbReference>
<dbReference type="EC" id="4.2.1.28" evidence="1"/>
<dbReference type="InterPro" id="IPR036091">
    <property type="entry name" value="Prodiol/glycerol_DeHase__sf_su"/>
</dbReference>
<evidence type="ECO:0000313" key="1">
    <source>
        <dbReference type="EMBL" id="SLN49864.1"/>
    </source>
</evidence>
<dbReference type="Gene3D" id="1.10.1510.20">
    <property type="entry name" value="Propanediol/glycerol dehydratase, small subunit"/>
    <property type="match status" value="1"/>
</dbReference>
<name>A0A1Y5SWT1_9RHOB</name>